<keyword evidence="6" id="KW-1185">Reference proteome</keyword>
<dbReference type="SUPFAM" id="SSF53590">
    <property type="entry name" value="Nucleoside hydrolase"/>
    <property type="match status" value="1"/>
</dbReference>
<evidence type="ECO:0000256" key="2">
    <source>
        <dbReference type="ARBA" id="ARBA00022801"/>
    </source>
</evidence>
<protein>
    <submittedName>
        <fullName evidence="5">Inosine/uridine-preferring nucleoside hydrolase domain-containing protein</fullName>
    </submittedName>
</protein>
<dbReference type="Proteomes" id="UP000799767">
    <property type="component" value="Unassembled WGS sequence"/>
</dbReference>
<gene>
    <name evidence="5" type="ORF">BDY17DRAFT_245577</name>
</gene>
<keyword evidence="3" id="KW-0326">Glycosidase</keyword>
<keyword evidence="2 5" id="KW-0378">Hydrolase</keyword>
<dbReference type="GO" id="GO:0008477">
    <property type="term" value="F:purine nucleosidase activity"/>
    <property type="evidence" value="ECO:0007669"/>
    <property type="project" value="TreeGrafter"/>
</dbReference>
<dbReference type="InterPro" id="IPR001910">
    <property type="entry name" value="Inosine/uridine_hydrolase_dom"/>
</dbReference>
<dbReference type="GO" id="GO:0005829">
    <property type="term" value="C:cytosol"/>
    <property type="evidence" value="ECO:0007669"/>
    <property type="project" value="TreeGrafter"/>
</dbReference>
<dbReference type="PANTHER" id="PTHR12304">
    <property type="entry name" value="INOSINE-URIDINE PREFERRING NUCLEOSIDE HYDROLASE"/>
    <property type="match status" value="1"/>
</dbReference>
<reference evidence="5" key="1">
    <citation type="journal article" date="2020" name="Stud. Mycol.">
        <title>101 Dothideomycetes genomes: a test case for predicting lifestyles and emergence of pathogens.</title>
        <authorList>
            <person name="Haridas S."/>
            <person name="Albert R."/>
            <person name="Binder M."/>
            <person name="Bloem J."/>
            <person name="Labutti K."/>
            <person name="Salamov A."/>
            <person name="Andreopoulos B."/>
            <person name="Baker S."/>
            <person name="Barry K."/>
            <person name="Bills G."/>
            <person name="Bluhm B."/>
            <person name="Cannon C."/>
            <person name="Castanera R."/>
            <person name="Culley D."/>
            <person name="Daum C."/>
            <person name="Ezra D."/>
            <person name="Gonzalez J."/>
            <person name="Henrissat B."/>
            <person name="Kuo A."/>
            <person name="Liang C."/>
            <person name="Lipzen A."/>
            <person name="Lutzoni F."/>
            <person name="Magnuson J."/>
            <person name="Mondo S."/>
            <person name="Nolan M."/>
            <person name="Ohm R."/>
            <person name="Pangilinan J."/>
            <person name="Park H.-J."/>
            <person name="Ramirez L."/>
            <person name="Alfaro M."/>
            <person name="Sun H."/>
            <person name="Tritt A."/>
            <person name="Yoshinaga Y."/>
            <person name="Zwiers L.-H."/>
            <person name="Turgeon B."/>
            <person name="Goodwin S."/>
            <person name="Spatafora J."/>
            <person name="Crous P."/>
            <person name="Grigoriev I."/>
        </authorList>
    </citation>
    <scope>NUCLEOTIDE SEQUENCE</scope>
    <source>
        <strain evidence="5">CBS 113389</strain>
    </source>
</reference>
<accession>A0A6A6Q261</accession>
<comment type="similarity">
    <text evidence="1">Belongs to the IUNH family.</text>
</comment>
<dbReference type="InterPro" id="IPR036452">
    <property type="entry name" value="Ribo_hydro-like"/>
</dbReference>
<dbReference type="PANTHER" id="PTHR12304:SF4">
    <property type="entry name" value="URIDINE NUCLEOSIDASE"/>
    <property type="match status" value="1"/>
</dbReference>
<proteinExistence type="inferred from homology"/>
<dbReference type="Pfam" id="PF01156">
    <property type="entry name" value="IU_nuc_hydro"/>
    <property type="match status" value="1"/>
</dbReference>
<dbReference type="GeneID" id="54471645"/>
<evidence type="ECO:0000256" key="3">
    <source>
        <dbReference type="ARBA" id="ARBA00023295"/>
    </source>
</evidence>
<evidence type="ECO:0000256" key="1">
    <source>
        <dbReference type="ARBA" id="ARBA00009176"/>
    </source>
</evidence>
<feature type="non-terminal residue" evidence="5">
    <location>
        <position position="1"/>
    </location>
</feature>
<sequence length="366" mass="38425">PMATPIWLDCDTGHDDAFAILLAAHHPDVHLLGISTIYGNAPLDKTTYNTRAILKAIGREDIPVYPGAAHPFCRPVVYAPDIHGESGLDGTTVLPAPTVPVRTDRTAVEAMYAALISTPKGTAWIVPTGALTTTALLLATHPDLIEHIAGLSIMGGAVGNAFTNAPTPPDNRVGNITPWAEFNIYIDPESAKSVFSKPVLAAKTTLITLDLTHQFLATQEVQSSLLAGSSASSSSSTSNTRKLFAEILAFFAKTYAEIFAITSGPPVHDPLAVAAAFLPHLFFDSLDSTDAATKPVRYVVDVITEGAHSEAAESARAQSQCGRTVVAPVAGGGPGVRIPRGVAKEEVWKVIGECLARGEAALHAQN</sequence>
<evidence type="ECO:0000313" key="6">
    <source>
        <dbReference type="Proteomes" id="UP000799767"/>
    </source>
</evidence>
<name>A0A6A6Q261_9PEZI</name>
<evidence type="ECO:0000259" key="4">
    <source>
        <dbReference type="Pfam" id="PF01156"/>
    </source>
</evidence>
<organism evidence="5 6">
    <name type="scientific">Neohortaea acidophila</name>
    <dbReference type="NCBI Taxonomy" id="245834"/>
    <lineage>
        <taxon>Eukaryota</taxon>
        <taxon>Fungi</taxon>
        <taxon>Dikarya</taxon>
        <taxon>Ascomycota</taxon>
        <taxon>Pezizomycotina</taxon>
        <taxon>Dothideomycetes</taxon>
        <taxon>Dothideomycetidae</taxon>
        <taxon>Mycosphaerellales</taxon>
        <taxon>Teratosphaeriaceae</taxon>
        <taxon>Neohortaea</taxon>
    </lineage>
</organism>
<feature type="domain" description="Inosine/uridine-preferring nucleoside hydrolase" evidence="4">
    <location>
        <begin position="6"/>
        <end position="349"/>
    </location>
</feature>
<dbReference type="EMBL" id="MU001632">
    <property type="protein sequence ID" value="KAF2486490.1"/>
    <property type="molecule type" value="Genomic_DNA"/>
</dbReference>
<dbReference type="OrthoDB" id="432381at2759"/>
<dbReference type="InterPro" id="IPR023186">
    <property type="entry name" value="IUNH"/>
</dbReference>
<evidence type="ECO:0000313" key="5">
    <source>
        <dbReference type="EMBL" id="KAF2486490.1"/>
    </source>
</evidence>
<dbReference type="Gene3D" id="3.90.245.10">
    <property type="entry name" value="Ribonucleoside hydrolase-like"/>
    <property type="match status" value="1"/>
</dbReference>
<dbReference type="AlphaFoldDB" id="A0A6A6Q261"/>
<dbReference type="RefSeq" id="XP_033593059.1">
    <property type="nucleotide sequence ID" value="XM_033730643.1"/>
</dbReference>
<dbReference type="GO" id="GO:0006152">
    <property type="term" value="P:purine nucleoside catabolic process"/>
    <property type="evidence" value="ECO:0007669"/>
    <property type="project" value="TreeGrafter"/>
</dbReference>